<evidence type="ECO:0000256" key="2">
    <source>
        <dbReference type="ARBA" id="ARBA00022692"/>
    </source>
</evidence>
<feature type="transmembrane region" description="Helical" evidence="5">
    <location>
        <begin position="377"/>
        <end position="405"/>
    </location>
</feature>
<name>A0A6M0SJT5_9CYAN</name>
<dbReference type="InterPro" id="IPR011547">
    <property type="entry name" value="SLC26A/SulP_dom"/>
</dbReference>
<evidence type="ECO:0000313" key="7">
    <source>
        <dbReference type="EMBL" id="NEZ67772.1"/>
    </source>
</evidence>
<feature type="transmembrane region" description="Helical" evidence="5">
    <location>
        <begin position="194"/>
        <end position="213"/>
    </location>
</feature>
<feature type="transmembrane region" description="Helical" evidence="5">
    <location>
        <begin position="343"/>
        <end position="365"/>
    </location>
</feature>
<dbReference type="GO" id="GO:0016020">
    <property type="term" value="C:membrane"/>
    <property type="evidence" value="ECO:0007669"/>
    <property type="project" value="UniProtKB-SubCell"/>
</dbReference>
<feature type="domain" description="STAS" evidence="6">
    <location>
        <begin position="445"/>
        <end position="545"/>
    </location>
</feature>
<dbReference type="Pfam" id="PF00916">
    <property type="entry name" value="Sulfate_transp"/>
    <property type="match status" value="1"/>
</dbReference>
<dbReference type="Gene3D" id="3.30.750.24">
    <property type="entry name" value="STAS domain"/>
    <property type="match status" value="1"/>
</dbReference>
<feature type="transmembrane region" description="Helical" evidence="5">
    <location>
        <begin position="43"/>
        <end position="65"/>
    </location>
</feature>
<keyword evidence="2 5" id="KW-0812">Transmembrane</keyword>
<dbReference type="EMBL" id="QZCE01000002">
    <property type="protein sequence ID" value="NEZ67772.1"/>
    <property type="molecule type" value="Genomic_DNA"/>
</dbReference>
<evidence type="ECO:0000256" key="1">
    <source>
        <dbReference type="ARBA" id="ARBA00004141"/>
    </source>
</evidence>
<dbReference type="CDD" id="cd07042">
    <property type="entry name" value="STAS_SulP_like_sulfate_transporter"/>
    <property type="match status" value="1"/>
</dbReference>
<evidence type="ECO:0000256" key="4">
    <source>
        <dbReference type="ARBA" id="ARBA00023136"/>
    </source>
</evidence>
<comment type="caution">
    <text evidence="7">The sequence shown here is derived from an EMBL/GenBank/DDBJ whole genome shotgun (WGS) entry which is preliminary data.</text>
</comment>
<dbReference type="PROSITE" id="PS50801">
    <property type="entry name" value="STAS"/>
    <property type="match status" value="1"/>
</dbReference>
<dbReference type="Pfam" id="PF01740">
    <property type="entry name" value="STAS"/>
    <property type="match status" value="1"/>
</dbReference>
<feature type="transmembrane region" description="Helical" evidence="5">
    <location>
        <begin position="319"/>
        <end position="337"/>
    </location>
</feature>
<proteinExistence type="predicted"/>
<evidence type="ECO:0000256" key="5">
    <source>
        <dbReference type="SAM" id="Phobius"/>
    </source>
</evidence>
<dbReference type="InterPro" id="IPR002645">
    <property type="entry name" value="STAS_dom"/>
</dbReference>
<reference evidence="7 8" key="1">
    <citation type="journal article" date="2020" name="Microb. Ecol.">
        <title>Ecogenomics of the Marine Benthic Filamentous Cyanobacterium Adonisia.</title>
        <authorList>
            <person name="Walter J.M."/>
            <person name="Coutinho F.H."/>
            <person name="Leomil L."/>
            <person name="Hargreaves P.I."/>
            <person name="Campeao M.E."/>
            <person name="Vieira V.V."/>
            <person name="Silva B.S."/>
            <person name="Fistarol G.O."/>
            <person name="Salomon P.S."/>
            <person name="Sawabe T."/>
            <person name="Mino S."/>
            <person name="Hosokawa M."/>
            <person name="Miyashita H."/>
            <person name="Maruyama F."/>
            <person name="van Verk M.C."/>
            <person name="Dutilh B.E."/>
            <person name="Thompson C.C."/>
            <person name="Thompson F.L."/>
        </authorList>
    </citation>
    <scope>NUCLEOTIDE SEQUENCE [LARGE SCALE GENOMIC DNA]</scope>
    <source>
        <strain evidence="7 8">CCMR0082</strain>
    </source>
</reference>
<dbReference type="Proteomes" id="UP000473574">
    <property type="component" value="Unassembled WGS sequence"/>
</dbReference>
<dbReference type="PANTHER" id="PTHR11814">
    <property type="entry name" value="SULFATE TRANSPORTER"/>
    <property type="match status" value="1"/>
</dbReference>
<dbReference type="SUPFAM" id="SSF52091">
    <property type="entry name" value="SpoIIaa-like"/>
    <property type="match status" value="1"/>
</dbReference>
<gene>
    <name evidence="7" type="ORF">D0962_34300</name>
</gene>
<keyword evidence="3 5" id="KW-1133">Transmembrane helix</keyword>
<feature type="transmembrane region" description="Helical" evidence="5">
    <location>
        <begin position="92"/>
        <end position="112"/>
    </location>
</feature>
<evidence type="ECO:0000259" key="6">
    <source>
        <dbReference type="PROSITE" id="PS50801"/>
    </source>
</evidence>
<organism evidence="7 8">
    <name type="scientific">Adonisia turfae CCMR0082</name>
    <dbReference type="NCBI Taxonomy" id="2304604"/>
    <lineage>
        <taxon>Bacteria</taxon>
        <taxon>Bacillati</taxon>
        <taxon>Cyanobacteriota</taxon>
        <taxon>Adonisia</taxon>
        <taxon>Adonisia turfae</taxon>
    </lineage>
</organism>
<accession>A0A6M0SJT5</accession>
<dbReference type="RefSeq" id="WP_163671059.1">
    <property type="nucleotide sequence ID" value="NZ_QZCE01000002.1"/>
</dbReference>
<evidence type="ECO:0000313" key="8">
    <source>
        <dbReference type="Proteomes" id="UP000473574"/>
    </source>
</evidence>
<dbReference type="GO" id="GO:0055085">
    <property type="term" value="P:transmembrane transport"/>
    <property type="evidence" value="ECO:0007669"/>
    <property type="project" value="InterPro"/>
</dbReference>
<keyword evidence="4 5" id="KW-0472">Membrane</keyword>
<evidence type="ECO:0000256" key="3">
    <source>
        <dbReference type="ARBA" id="ARBA00022989"/>
    </source>
</evidence>
<feature type="transmembrane region" description="Helical" evidence="5">
    <location>
        <begin position="246"/>
        <end position="268"/>
    </location>
</feature>
<comment type="subcellular location">
    <subcellularLocation>
        <location evidence="1">Membrane</location>
        <topology evidence="1">Multi-pass membrane protein</topology>
    </subcellularLocation>
</comment>
<dbReference type="InterPro" id="IPR036513">
    <property type="entry name" value="STAS_dom_sf"/>
</dbReference>
<dbReference type="InterPro" id="IPR001902">
    <property type="entry name" value="SLC26A/SulP_fam"/>
</dbReference>
<feature type="transmembrane region" description="Helical" evidence="5">
    <location>
        <begin position="16"/>
        <end position="36"/>
    </location>
</feature>
<sequence length="559" mass="58751">MPITNRIKFNNVRGDVLGGLTAAVVALPLALALGIASGAGASAGLWGAILVGFFAALFGGTPSLISEPTGPMTVIITAVIAETTASDPENGLAMAFTVVMLAGVFQIGFGLLKLGRYITMLPYNVISGFMTGIGVILIFMQTAPFLGQEAPKGGVIGVINNLPSLIANLNPWETALGILTLVILFFYPNNLKKVVPPQLVALVIGTLVSLTLLRDIDIRTISTIGEITPGLPTLQLPTFTPGNLRLIFVNAMILGMVGSIDCLLTCLVSDSLTRSQHKSNKELIGQGIANIITGFCGGIAGSGATTATVVNIQGGGRTALSGLSRALILFVVVLWAAPLTSGIPLAVLAGIVLKVGIDIIDWGFLKRVHRISWKAAGIVYSVVALTVFVDLMVAVGVGVFIANILTIARLDEMQSESVKAITDADDQIVMTPEEQQVLDSANGRVLLFHLSGPMIFGVAKAISREHDAIDSYDVLIVDLGEVPVLGVTSSLAIENAIQEATEEGREVLVVGATGKVKRRLETLGINKLIPNDHWMDDRLQALTAGLSFVKQQQQQQAIA</sequence>
<dbReference type="AlphaFoldDB" id="A0A6M0SJT5"/>
<protein>
    <submittedName>
        <fullName evidence="7">SulP family inorganic anion transporter</fullName>
    </submittedName>
</protein>
<feature type="transmembrane region" description="Helical" evidence="5">
    <location>
        <begin position="124"/>
        <end position="146"/>
    </location>
</feature>